<feature type="compositionally biased region" description="Basic and acidic residues" evidence="1">
    <location>
        <begin position="163"/>
        <end position="177"/>
    </location>
</feature>
<dbReference type="Proteomes" id="UP000226192">
    <property type="component" value="Unassembled WGS sequence"/>
</dbReference>
<feature type="region of interest" description="Disordered" evidence="1">
    <location>
        <begin position="53"/>
        <end position="187"/>
    </location>
</feature>
<feature type="compositionally biased region" description="Basic and acidic residues" evidence="1">
    <location>
        <begin position="134"/>
        <end position="144"/>
    </location>
</feature>
<reference evidence="2 3" key="1">
    <citation type="submission" date="2017-06" db="EMBL/GenBank/DDBJ databases">
        <title>Ant-infecting Ophiocordyceps genomes reveal a high diversity of potential behavioral manipulation genes and a possible major role for enterotoxins.</title>
        <authorList>
            <person name="De Bekker C."/>
            <person name="Evans H.C."/>
            <person name="Brachmann A."/>
            <person name="Hughes D.P."/>
        </authorList>
    </citation>
    <scope>NUCLEOTIDE SEQUENCE [LARGE SCALE GENOMIC DNA]</scope>
    <source>
        <strain evidence="2 3">Map64</strain>
    </source>
</reference>
<organism evidence="2 3">
    <name type="scientific">Ophiocordyceps australis</name>
    <dbReference type="NCBI Taxonomy" id="1399860"/>
    <lineage>
        <taxon>Eukaryota</taxon>
        <taxon>Fungi</taxon>
        <taxon>Dikarya</taxon>
        <taxon>Ascomycota</taxon>
        <taxon>Pezizomycotina</taxon>
        <taxon>Sordariomycetes</taxon>
        <taxon>Hypocreomycetidae</taxon>
        <taxon>Hypocreales</taxon>
        <taxon>Ophiocordycipitaceae</taxon>
        <taxon>Ophiocordyceps</taxon>
    </lineage>
</organism>
<accession>A0A2C5XEN1</accession>
<feature type="compositionally biased region" description="Low complexity" evidence="1">
    <location>
        <begin position="82"/>
        <end position="92"/>
    </location>
</feature>
<dbReference type="OrthoDB" id="5389296at2759"/>
<evidence type="ECO:0000313" key="2">
    <source>
        <dbReference type="EMBL" id="PHH59828.1"/>
    </source>
</evidence>
<keyword evidence="3" id="KW-1185">Reference proteome</keyword>
<dbReference type="EMBL" id="NJET01000179">
    <property type="protein sequence ID" value="PHH59828.1"/>
    <property type="molecule type" value="Genomic_DNA"/>
</dbReference>
<feature type="compositionally biased region" description="Polar residues" evidence="1">
    <location>
        <begin position="95"/>
        <end position="104"/>
    </location>
</feature>
<comment type="caution">
    <text evidence="2">The sequence shown here is derived from an EMBL/GenBank/DDBJ whole genome shotgun (WGS) entry which is preliminary data.</text>
</comment>
<gene>
    <name evidence="2" type="ORF">CDD81_2464</name>
</gene>
<dbReference type="STRING" id="1399860.A0A2C5XEN1"/>
<dbReference type="AlphaFoldDB" id="A0A2C5XEN1"/>
<sequence>MEQQTPTPAPRRFLLAKKTVQQSSQTAGVQFPWTRRFGSLSVRRDASIEEVDEDFGEGDCGAGEACQESLHDSIEADWDEAGGSQSSGPDGQSARDASSVSAGQTAKRRKLNISPALEFSRQGRHHGGTTTWEEEPRGRRRQDDVESSPLDSHDDMQTWMHGSEGDVERERRTEGEAGRQIQQPVFHSPPRFKHANLALAQEDYIPPDAFLSPRRRSGARYLSDGMATELQGWLSEIKAAGDEAMDRLEGSRARVQELRTGSATCLTRVSLGTEEQKCILAERLAGPAGERRALEVGSEVVIREPVWSVQLAGQVWTVSCNWSVR</sequence>
<protein>
    <submittedName>
        <fullName evidence="2">Uncharacterized protein</fullName>
    </submittedName>
</protein>
<proteinExistence type="predicted"/>
<name>A0A2C5XEN1_9HYPO</name>
<evidence type="ECO:0000313" key="3">
    <source>
        <dbReference type="Proteomes" id="UP000226192"/>
    </source>
</evidence>
<evidence type="ECO:0000256" key="1">
    <source>
        <dbReference type="SAM" id="MobiDB-lite"/>
    </source>
</evidence>